<feature type="region of interest" description="Disordered" evidence="1">
    <location>
        <begin position="427"/>
        <end position="447"/>
    </location>
</feature>
<feature type="region of interest" description="Disordered" evidence="1">
    <location>
        <begin position="136"/>
        <end position="255"/>
    </location>
</feature>
<name>A0AAN6SCY1_9PEZI</name>
<gene>
    <name evidence="2" type="ORF">QBC32DRAFT_317874</name>
</gene>
<dbReference type="SUPFAM" id="SSF53098">
    <property type="entry name" value="Ribonuclease H-like"/>
    <property type="match status" value="1"/>
</dbReference>
<evidence type="ECO:0000313" key="3">
    <source>
        <dbReference type="Proteomes" id="UP001303222"/>
    </source>
</evidence>
<evidence type="ECO:0000313" key="2">
    <source>
        <dbReference type="EMBL" id="KAK3948366.1"/>
    </source>
</evidence>
<dbReference type="InterPro" id="IPR036397">
    <property type="entry name" value="RNaseH_sf"/>
</dbReference>
<reference evidence="2" key="2">
    <citation type="submission" date="2023-06" db="EMBL/GenBank/DDBJ databases">
        <authorList>
            <consortium name="Lawrence Berkeley National Laboratory"/>
            <person name="Mondo S.J."/>
            <person name="Hensen N."/>
            <person name="Bonometti L."/>
            <person name="Westerberg I."/>
            <person name="Brannstrom I.O."/>
            <person name="Guillou S."/>
            <person name="Cros-Aarteil S."/>
            <person name="Calhoun S."/>
            <person name="Haridas S."/>
            <person name="Kuo A."/>
            <person name="Pangilinan J."/>
            <person name="Riley R."/>
            <person name="Labutti K."/>
            <person name="Andreopoulos B."/>
            <person name="Lipzen A."/>
            <person name="Chen C."/>
            <person name="Yanf M."/>
            <person name="Daum C."/>
            <person name="Ng V."/>
            <person name="Clum A."/>
            <person name="Steindorff A."/>
            <person name="Ohm R."/>
            <person name="Martin F."/>
            <person name="Silar P."/>
            <person name="Natvig D."/>
            <person name="Lalanne C."/>
            <person name="Gautier V."/>
            <person name="Ament-Velasquez S.L."/>
            <person name="Kruys A."/>
            <person name="Hutchinson M.I."/>
            <person name="Powell A.J."/>
            <person name="Barry K."/>
            <person name="Miller A.N."/>
            <person name="Grigoriev I.V."/>
            <person name="Debuchy R."/>
            <person name="Gladieux P."/>
            <person name="Thoren M.H."/>
            <person name="Johannesson H."/>
        </authorList>
    </citation>
    <scope>NUCLEOTIDE SEQUENCE</scope>
    <source>
        <strain evidence="2">CBS 626.80</strain>
    </source>
</reference>
<accession>A0AAN6SCY1</accession>
<sequence>MAWSMREMLDNSVGESLAFAQAFQPCFLVQYNIFSLSPSLSLWSKSFRWGLFEKIVRLVRQLSHEVCSIPGYDVSIEVYWVKGHANVEGNERADELSNQARIESRNIFITDGKERDANLLPPAVHAQLMDDIDREASRHRPAQEQTAQNGHAPNGRVWVNRGRNDRGRHSQQRYPRGRGNNAKSFPRFTSNPRGPYSPPPWASESFNPNFDPIRMPRYPRTFPSSSQGGERPHVSEDSRPETNELTGFYDLDPGSVADEQEPLLERFLDEGKAESEPEIQGPVCIPTVVAEPAANKQALACDNVANPEKSLREREACESQIPLNHEDVPEKEPTPDLEGRTCVSPSDAEDDESAMELLLNEQIPSHPQLACECRTQDDLALVDDKDDHGPDETHMHEDAMSEEQIQAAVDRQLEEEAEAALARRMASGVQENVSPGPLPVEVQFQWT</sequence>
<evidence type="ECO:0008006" key="4">
    <source>
        <dbReference type="Google" id="ProtNLM"/>
    </source>
</evidence>
<organism evidence="2 3">
    <name type="scientific">Pseudoneurospora amorphoporcata</name>
    <dbReference type="NCBI Taxonomy" id="241081"/>
    <lineage>
        <taxon>Eukaryota</taxon>
        <taxon>Fungi</taxon>
        <taxon>Dikarya</taxon>
        <taxon>Ascomycota</taxon>
        <taxon>Pezizomycotina</taxon>
        <taxon>Sordariomycetes</taxon>
        <taxon>Sordariomycetidae</taxon>
        <taxon>Sordariales</taxon>
        <taxon>Sordariaceae</taxon>
        <taxon>Pseudoneurospora</taxon>
    </lineage>
</organism>
<feature type="region of interest" description="Disordered" evidence="1">
    <location>
        <begin position="325"/>
        <end position="347"/>
    </location>
</feature>
<protein>
    <recommendedName>
        <fullName evidence="4">RNase H type-1 domain-containing protein</fullName>
    </recommendedName>
</protein>
<dbReference type="GO" id="GO:0003676">
    <property type="term" value="F:nucleic acid binding"/>
    <property type="evidence" value="ECO:0007669"/>
    <property type="project" value="InterPro"/>
</dbReference>
<dbReference type="InterPro" id="IPR012337">
    <property type="entry name" value="RNaseH-like_sf"/>
</dbReference>
<reference evidence="2" key="1">
    <citation type="journal article" date="2023" name="Mol. Phylogenet. Evol.">
        <title>Genome-scale phylogeny and comparative genomics of the fungal order Sordariales.</title>
        <authorList>
            <person name="Hensen N."/>
            <person name="Bonometti L."/>
            <person name="Westerberg I."/>
            <person name="Brannstrom I.O."/>
            <person name="Guillou S."/>
            <person name="Cros-Aarteil S."/>
            <person name="Calhoun S."/>
            <person name="Haridas S."/>
            <person name="Kuo A."/>
            <person name="Mondo S."/>
            <person name="Pangilinan J."/>
            <person name="Riley R."/>
            <person name="LaButti K."/>
            <person name="Andreopoulos B."/>
            <person name="Lipzen A."/>
            <person name="Chen C."/>
            <person name="Yan M."/>
            <person name="Daum C."/>
            <person name="Ng V."/>
            <person name="Clum A."/>
            <person name="Steindorff A."/>
            <person name="Ohm R.A."/>
            <person name="Martin F."/>
            <person name="Silar P."/>
            <person name="Natvig D.O."/>
            <person name="Lalanne C."/>
            <person name="Gautier V."/>
            <person name="Ament-Velasquez S.L."/>
            <person name="Kruys A."/>
            <person name="Hutchinson M.I."/>
            <person name="Powell A.J."/>
            <person name="Barry K."/>
            <person name="Miller A.N."/>
            <person name="Grigoriev I.V."/>
            <person name="Debuchy R."/>
            <person name="Gladieux P."/>
            <person name="Hiltunen Thoren M."/>
            <person name="Johannesson H."/>
        </authorList>
    </citation>
    <scope>NUCLEOTIDE SEQUENCE</scope>
    <source>
        <strain evidence="2">CBS 626.80</strain>
    </source>
</reference>
<comment type="caution">
    <text evidence="2">The sequence shown here is derived from an EMBL/GenBank/DDBJ whole genome shotgun (WGS) entry which is preliminary data.</text>
</comment>
<dbReference type="Proteomes" id="UP001303222">
    <property type="component" value="Unassembled WGS sequence"/>
</dbReference>
<feature type="compositionally biased region" description="Polar residues" evidence="1">
    <location>
        <begin position="181"/>
        <end position="192"/>
    </location>
</feature>
<feature type="compositionally biased region" description="Basic and acidic residues" evidence="1">
    <location>
        <begin position="325"/>
        <end position="339"/>
    </location>
</feature>
<feature type="compositionally biased region" description="Basic and acidic residues" evidence="1">
    <location>
        <begin position="230"/>
        <end position="242"/>
    </location>
</feature>
<dbReference type="AlphaFoldDB" id="A0AAN6SCY1"/>
<dbReference type="Gene3D" id="3.30.420.10">
    <property type="entry name" value="Ribonuclease H-like superfamily/Ribonuclease H"/>
    <property type="match status" value="1"/>
</dbReference>
<keyword evidence="3" id="KW-1185">Reference proteome</keyword>
<evidence type="ECO:0000256" key="1">
    <source>
        <dbReference type="SAM" id="MobiDB-lite"/>
    </source>
</evidence>
<dbReference type="EMBL" id="MU859267">
    <property type="protein sequence ID" value="KAK3948366.1"/>
    <property type="molecule type" value="Genomic_DNA"/>
</dbReference>
<proteinExistence type="predicted"/>